<evidence type="ECO:0000256" key="16">
    <source>
        <dbReference type="ARBA" id="ARBA00022989"/>
    </source>
</evidence>
<comment type="catalytic activity">
    <reaction evidence="22">
        <text>a di-trans,poly-cis-dolichyl phosphate + UDP-N-acetyl-alpha-D-glucosamine = an N-acetyl-alpha-D-glucosaminyl-diphospho-di-trans,poly-cis-dolichol + UMP</text>
        <dbReference type="Rhea" id="RHEA:13289"/>
        <dbReference type="Rhea" id="RHEA-COMP:19498"/>
        <dbReference type="Rhea" id="RHEA-COMP:19507"/>
        <dbReference type="ChEBI" id="CHEBI:57683"/>
        <dbReference type="ChEBI" id="CHEBI:57705"/>
        <dbReference type="ChEBI" id="CHEBI:57865"/>
        <dbReference type="ChEBI" id="CHEBI:58427"/>
        <dbReference type="EC" id="2.7.8.15"/>
    </reaction>
    <physiologicalReaction direction="left-to-right" evidence="22">
        <dbReference type="Rhea" id="RHEA:13290"/>
    </physiologicalReaction>
</comment>
<dbReference type="GO" id="GO:0005975">
    <property type="term" value="P:carbohydrate metabolic process"/>
    <property type="evidence" value="ECO:0007669"/>
    <property type="project" value="InterPro"/>
</dbReference>
<evidence type="ECO:0000256" key="20">
    <source>
        <dbReference type="ARBA" id="ARBA00033238"/>
    </source>
</evidence>
<dbReference type="GO" id="GO:0046872">
    <property type="term" value="F:metal ion binding"/>
    <property type="evidence" value="ECO:0007669"/>
    <property type="project" value="UniProtKB-KW"/>
</dbReference>
<dbReference type="Pfam" id="PF00332">
    <property type="entry name" value="Glyco_hydro_17"/>
    <property type="match status" value="1"/>
</dbReference>
<evidence type="ECO:0000256" key="18">
    <source>
        <dbReference type="ARBA" id="ARBA00023295"/>
    </source>
</evidence>
<evidence type="ECO:0000256" key="8">
    <source>
        <dbReference type="ARBA" id="ARBA00022676"/>
    </source>
</evidence>
<feature type="transmembrane region" description="Helical" evidence="25">
    <location>
        <begin position="115"/>
        <end position="137"/>
    </location>
</feature>
<dbReference type="GO" id="GO:0004553">
    <property type="term" value="F:hydrolase activity, hydrolyzing O-glycosyl compounds"/>
    <property type="evidence" value="ECO:0007669"/>
    <property type="project" value="InterPro"/>
</dbReference>
<evidence type="ECO:0000256" key="3">
    <source>
        <dbReference type="ARBA" id="ARBA00004922"/>
    </source>
</evidence>
<evidence type="ECO:0000256" key="24">
    <source>
        <dbReference type="SAM" id="MobiDB-lite"/>
    </source>
</evidence>
<evidence type="ECO:0000313" key="27">
    <source>
        <dbReference type="EMBL" id="KAK4412904.1"/>
    </source>
</evidence>
<feature type="domain" description="X8" evidence="26">
    <location>
        <begin position="759"/>
        <end position="841"/>
    </location>
</feature>
<feature type="transmembrane region" description="Helical" evidence="25">
    <location>
        <begin position="309"/>
        <end position="333"/>
    </location>
</feature>
<keyword evidence="18" id="KW-0326">Glycosidase</keyword>
<evidence type="ECO:0000256" key="13">
    <source>
        <dbReference type="ARBA" id="ARBA00022801"/>
    </source>
</evidence>
<evidence type="ECO:0000256" key="7">
    <source>
        <dbReference type="ARBA" id="ARBA00017659"/>
    </source>
</evidence>
<keyword evidence="15" id="KW-0460">Magnesium</keyword>
<evidence type="ECO:0000256" key="12">
    <source>
        <dbReference type="ARBA" id="ARBA00022729"/>
    </source>
</evidence>
<comment type="similarity">
    <text evidence="4 23">Belongs to the glycosyl hydrolase 17 family.</text>
</comment>
<accession>A0AAE1XK66</accession>
<evidence type="ECO:0000313" key="28">
    <source>
        <dbReference type="Proteomes" id="UP001293254"/>
    </source>
</evidence>
<dbReference type="InterPro" id="IPR000490">
    <property type="entry name" value="Glyco_hydro_17"/>
</dbReference>
<dbReference type="InterPro" id="IPR033895">
    <property type="entry name" value="GPT"/>
</dbReference>
<feature type="transmembrane region" description="Helical" evidence="25">
    <location>
        <begin position="149"/>
        <end position="165"/>
    </location>
</feature>
<reference evidence="27" key="2">
    <citation type="journal article" date="2024" name="Plant">
        <title>Genomic evolution and insights into agronomic trait innovations of Sesamum species.</title>
        <authorList>
            <person name="Miao H."/>
            <person name="Wang L."/>
            <person name="Qu L."/>
            <person name="Liu H."/>
            <person name="Sun Y."/>
            <person name="Le M."/>
            <person name="Wang Q."/>
            <person name="Wei S."/>
            <person name="Zheng Y."/>
            <person name="Lin W."/>
            <person name="Duan Y."/>
            <person name="Cao H."/>
            <person name="Xiong S."/>
            <person name="Wang X."/>
            <person name="Wei L."/>
            <person name="Li C."/>
            <person name="Ma Q."/>
            <person name="Ju M."/>
            <person name="Zhao R."/>
            <person name="Li G."/>
            <person name="Mu C."/>
            <person name="Tian Q."/>
            <person name="Mei H."/>
            <person name="Zhang T."/>
            <person name="Gao T."/>
            <person name="Zhang H."/>
        </authorList>
    </citation>
    <scope>NUCLEOTIDE SEQUENCE</scope>
    <source>
        <strain evidence="27">3651</strain>
    </source>
</reference>
<evidence type="ECO:0000256" key="14">
    <source>
        <dbReference type="ARBA" id="ARBA00022824"/>
    </source>
</evidence>
<gene>
    <name evidence="27" type="ORF">Salat_2937600</name>
</gene>
<evidence type="ECO:0000259" key="26">
    <source>
        <dbReference type="SMART" id="SM00768"/>
    </source>
</evidence>
<proteinExistence type="inferred from homology"/>
<evidence type="ECO:0000256" key="17">
    <source>
        <dbReference type="ARBA" id="ARBA00023136"/>
    </source>
</evidence>
<sequence>MAARKRASATDTAKTEQEKSKSETHQTESPIRPAKYPTIIKFFLIFSVPYFFLIFSYYRIEYELKKSILINSLVSFIGFLVTVSMIPVASKYVLRRNLFGYDINKKGTPDGSIKVPESLGIVVGIVFLVVTILFQYFNFTADSNWLVEYNAALASICFMILLGFVDDVLDVPWRVKLVLPSIAALPLLMAYAGHTTIIIPKPLVPYVGLEILDLGWIYKLYMGLLAVFCTNSINIHAGLNGLEVGQTVVIASAILIHNVMQIGASTDPEYKQAHAFSIYLIQPLLATSLALLSYNWYPSSVFVGDTYTYFAGMTMAVAGILGHFSETLLIFFAPQVLNFLLSLPQLAGIVPCPRHRLPRFDPQSGLLTGTNDGTLVNFFLRQLGRKTEKSLCISLLIFQPTNMKISLACIVLVLCSRLLVADCAIGINWGRQTAQKLVPSNVVDLILQNGIKHARVYTTQLDILEAFAGSGIDLTVSIFGFPQVKEPEAAKKWVQSRAIYFDSCNISKVYLGNHVFFEGITNKTRLNWAMEALESVQNALNEAGYGRVKVTLPCPETVLINVTKPSDAEFRPEIKEEMTRTLQFFKANNAPFVVELFPISHVVDQGWDVSFAFPDNKSTHVVTDINGAVYTNVFEFMYDAFAWALRKMGAADMKIVVGQVGWPTDGYPGANVTTAERFYKNLLPLVASNKGTPMRPGAPIDTYVHALTDENQMPYYYPFARHWGIYASNGEPKYKIDMTGQGRDIFPPKVKGIKRMPERWCVFNGNLTDVATVKQHFYKACTEADCTALADGGSCSRLNFVQNISFAFNMFFQSKFQADSACDEDLGRVVTQNPSTGTCIFPVEVVKGHTPEAAAGRRLADEILPIPTIFLFLLSVLWAMIWD</sequence>
<keyword evidence="9" id="KW-0808">Transferase</keyword>
<dbReference type="Proteomes" id="UP001293254">
    <property type="component" value="Unassembled WGS sequence"/>
</dbReference>
<dbReference type="PANTHER" id="PTHR10571">
    <property type="entry name" value="UDP-N-ACETYLGLUCOSAMINE--DOLICHYL-PHOSPHATE N-ACETYLGLUCOSAMINEPHOSPHOTRANSFERASE"/>
    <property type="match status" value="1"/>
</dbReference>
<evidence type="ECO:0000256" key="2">
    <source>
        <dbReference type="ARBA" id="ARBA00004477"/>
    </source>
</evidence>
<keyword evidence="10 25" id="KW-0812">Transmembrane</keyword>
<evidence type="ECO:0000256" key="4">
    <source>
        <dbReference type="ARBA" id="ARBA00008773"/>
    </source>
</evidence>
<dbReference type="InterPro" id="IPR000715">
    <property type="entry name" value="Glycosyl_transferase_4"/>
</dbReference>
<evidence type="ECO:0000256" key="5">
    <source>
        <dbReference type="ARBA" id="ARBA00009317"/>
    </source>
</evidence>
<comment type="similarity">
    <text evidence="5">Belongs to the glycosyltransferase 4 family.</text>
</comment>
<dbReference type="InterPro" id="IPR017853">
    <property type="entry name" value="GH"/>
</dbReference>
<feature type="region of interest" description="Disordered" evidence="24">
    <location>
        <begin position="1"/>
        <end position="30"/>
    </location>
</feature>
<dbReference type="GO" id="GO:0005789">
    <property type="term" value="C:endoplasmic reticulum membrane"/>
    <property type="evidence" value="ECO:0007669"/>
    <property type="project" value="UniProtKB-SubCell"/>
</dbReference>
<dbReference type="EMBL" id="JACGWO010000013">
    <property type="protein sequence ID" value="KAK4412904.1"/>
    <property type="molecule type" value="Genomic_DNA"/>
</dbReference>
<dbReference type="SMART" id="SM00768">
    <property type="entry name" value="X8"/>
    <property type="match status" value="1"/>
</dbReference>
<evidence type="ECO:0000256" key="1">
    <source>
        <dbReference type="ARBA" id="ARBA00001946"/>
    </source>
</evidence>
<dbReference type="Pfam" id="PF00953">
    <property type="entry name" value="Glycos_transf_4"/>
    <property type="match status" value="1"/>
</dbReference>
<dbReference type="EC" id="2.7.8.15" evidence="6"/>
<keyword evidence="11" id="KW-0479">Metal-binding</keyword>
<dbReference type="SUPFAM" id="SSF51445">
    <property type="entry name" value="(Trans)glycosidases"/>
    <property type="match status" value="1"/>
</dbReference>
<protein>
    <recommendedName>
        <fullName evidence="7">UDP-N-acetylglucosamine--dolichyl-phosphate N-acetylglucosaminephosphotransferase</fullName>
        <ecNumber evidence="6">2.7.8.15</ecNumber>
    </recommendedName>
    <alternativeName>
        <fullName evidence="19">GlcNAc-1-P transferase</fullName>
    </alternativeName>
    <alternativeName>
        <fullName evidence="20">N-acetylglucosamine-1-phosphate transferase</fullName>
    </alternativeName>
</protein>
<evidence type="ECO:0000256" key="10">
    <source>
        <dbReference type="ARBA" id="ARBA00022692"/>
    </source>
</evidence>
<reference evidence="27" key="1">
    <citation type="submission" date="2020-06" db="EMBL/GenBank/DDBJ databases">
        <authorList>
            <person name="Li T."/>
            <person name="Hu X."/>
            <person name="Zhang T."/>
            <person name="Song X."/>
            <person name="Zhang H."/>
            <person name="Dai N."/>
            <person name="Sheng W."/>
            <person name="Hou X."/>
            <person name="Wei L."/>
        </authorList>
    </citation>
    <scope>NUCLEOTIDE SEQUENCE</scope>
    <source>
        <strain evidence="27">3651</strain>
        <tissue evidence="27">Leaf</tissue>
    </source>
</reference>
<evidence type="ECO:0000256" key="6">
    <source>
        <dbReference type="ARBA" id="ARBA00013225"/>
    </source>
</evidence>
<evidence type="ECO:0000256" key="15">
    <source>
        <dbReference type="ARBA" id="ARBA00022842"/>
    </source>
</evidence>
<keyword evidence="16 25" id="KW-1133">Transmembrane helix</keyword>
<feature type="transmembrane region" description="Helical" evidence="25">
    <location>
        <begin position="244"/>
        <end position="264"/>
    </location>
</feature>
<comment type="subcellular location">
    <subcellularLocation>
        <location evidence="2">Endoplasmic reticulum membrane</location>
        <topology evidence="2">Multi-pass membrane protein</topology>
    </subcellularLocation>
</comment>
<feature type="transmembrane region" description="Helical" evidence="25">
    <location>
        <begin position="72"/>
        <end position="94"/>
    </location>
</feature>
<comment type="caution">
    <text evidence="27">The sequence shown here is derived from an EMBL/GenBank/DDBJ whole genome shotgun (WGS) entry which is preliminary data.</text>
</comment>
<keyword evidence="17 25" id="KW-0472">Membrane</keyword>
<dbReference type="CDD" id="cd06855">
    <property type="entry name" value="GT_GPT_euk"/>
    <property type="match status" value="1"/>
</dbReference>
<comment type="cofactor">
    <cofactor evidence="1">
        <name>Mg(2+)</name>
        <dbReference type="ChEBI" id="CHEBI:18420"/>
    </cofactor>
</comment>
<dbReference type="Gene3D" id="3.20.20.80">
    <property type="entry name" value="Glycosidases"/>
    <property type="match status" value="1"/>
</dbReference>
<organism evidence="27 28">
    <name type="scientific">Sesamum alatum</name>
    <dbReference type="NCBI Taxonomy" id="300844"/>
    <lineage>
        <taxon>Eukaryota</taxon>
        <taxon>Viridiplantae</taxon>
        <taxon>Streptophyta</taxon>
        <taxon>Embryophyta</taxon>
        <taxon>Tracheophyta</taxon>
        <taxon>Spermatophyta</taxon>
        <taxon>Magnoliopsida</taxon>
        <taxon>eudicotyledons</taxon>
        <taxon>Gunneridae</taxon>
        <taxon>Pentapetalae</taxon>
        <taxon>asterids</taxon>
        <taxon>lamiids</taxon>
        <taxon>Lamiales</taxon>
        <taxon>Pedaliaceae</taxon>
        <taxon>Sesamum</taxon>
    </lineage>
</organism>
<feature type="compositionally biased region" description="Basic and acidic residues" evidence="24">
    <location>
        <begin position="13"/>
        <end position="26"/>
    </location>
</feature>
<dbReference type="GO" id="GO:0006488">
    <property type="term" value="P:dolichol-linked oligosaccharide biosynthetic process"/>
    <property type="evidence" value="ECO:0007669"/>
    <property type="project" value="InterPro"/>
</dbReference>
<evidence type="ECO:0000256" key="11">
    <source>
        <dbReference type="ARBA" id="ARBA00022723"/>
    </source>
</evidence>
<evidence type="ECO:0000256" key="22">
    <source>
        <dbReference type="ARBA" id="ARBA00045078"/>
    </source>
</evidence>
<evidence type="ECO:0000256" key="23">
    <source>
        <dbReference type="RuleBase" id="RU004335"/>
    </source>
</evidence>
<keyword evidence="12" id="KW-0732">Signal</keyword>
<feature type="transmembrane region" description="Helical" evidence="25">
    <location>
        <begin position="177"/>
        <end position="200"/>
    </location>
</feature>
<evidence type="ECO:0000256" key="25">
    <source>
        <dbReference type="SAM" id="Phobius"/>
    </source>
</evidence>
<dbReference type="Gene3D" id="1.20.58.1040">
    <property type="match status" value="1"/>
</dbReference>
<name>A0AAE1XK66_9LAMI</name>
<keyword evidence="8" id="KW-0328">Glycosyltransferase</keyword>
<evidence type="ECO:0000256" key="19">
    <source>
        <dbReference type="ARBA" id="ARBA00029567"/>
    </source>
</evidence>
<dbReference type="GO" id="GO:0016757">
    <property type="term" value="F:glycosyltransferase activity"/>
    <property type="evidence" value="ECO:0007669"/>
    <property type="project" value="UniProtKB-KW"/>
</dbReference>
<dbReference type="InterPro" id="IPR012946">
    <property type="entry name" value="X8"/>
</dbReference>
<evidence type="ECO:0000256" key="9">
    <source>
        <dbReference type="ARBA" id="ARBA00022679"/>
    </source>
</evidence>
<dbReference type="Pfam" id="PF07983">
    <property type="entry name" value="X8"/>
    <property type="match status" value="1"/>
</dbReference>
<keyword evidence="28" id="KW-1185">Reference proteome</keyword>
<dbReference type="GO" id="GO:0003975">
    <property type="term" value="F:UDP-N-acetylglucosamine-dolichyl-phosphate N-acetylglucosaminephosphotransferase activity"/>
    <property type="evidence" value="ECO:0007669"/>
    <property type="project" value="UniProtKB-EC"/>
</dbReference>
<feature type="transmembrane region" description="Helical" evidence="25">
    <location>
        <begin position="276"/>
        <end position="297"/>
    </location>
</feature>
<keyword evidence="13" id="KW-0378">Hydrolase</keyword>
<comment type="pathway">
    <text evidence="3">Protein modification; protein glycosylation.</text>
</comment>
<feature type="transmembrane region" description="Helical" evidence="25">
    <location>
        <begin position="39"/>
        <end position="60"/>
    </location>
</feature>
<dbReference type="PANTHER" id="PTHR10571:SF0">
    <property type="entry name" value="UDP-N-ACETYLGLUCOSAMINE--DOLICHYL-PHOSPHATE N-ACETYLGLUCOSAMINEPHOSPHOTRANSFERASE"/>
    <property type="match status" value="1"/>
</dbReference>
<feature type="transmembrane region" description="Helical" evidence="25">
    <location>
        <begin position="220"/>
        <end position="237"/>
    </location>
</feature>
<feature type="transmembrane region" description="Helical" evidence="25">
    <location>
        <begin position="863"/>
        <end position="882"/>
    </location>
</feature>
<keyword evidence="14" id="KW-0256">Endoplasmic reticulum</keyword>
<comment type="function">
    <text evidence="21">UDP-N-acetylglucosamine--dolichyl-phosphate N-acetylglucosaminephosphotransferase that operates in the biosynthetic pathway of dolichol-linked oligosaccharides, the glycan precursors employed in protein asparagine (N)-glycosylation. The assembly of dolichol-linked oligosaccharides begins on the cytosolic side of the endoplasmic reticulum membrane and finishes in its lumen. The sequential addition of sugars to dolichol pyrophosphate produces dolichol-linked oligosaccharides containing fourteen sugars, including two GlcNAcs, nine mannoses and three glucoses. Once assembled, the oligosaccharide is transferred from the lipid to nascent proteins by oligosaccharyltransferases. Catalyzes the initial step of dolichol-linked oligosaccharide biosynthesis, transfering GlcNAc-1-P from cytosolic UDP-GlcNAc onto the carrier lipid dolichyl phosphate (P-dolichol), yielding GlcNAc-P-P-dolichol embedded in the cytoplasmic leaflet of the endoplasmic reticulum membrane.</text>
</comment>
<evidence type="ECO:0000256" key="21">
    <source>
        <dbReference type="ARBA" id="ARBA00044717"/>
    </source>
</evidence>
<dbReference type="AlphaFoldDB" id="A0AAE1XK66"/>